<dbReference type="Pfam" id="PF00307">
    <property type="entry name" value="CH"/>
    <property type="match status" value="1"/>
</dbReference>
<dbReference type="Gene3D" id="1.10.418.10">
    <property type="entry name" value="Calponin-like domain"/>
    <property type="match status" value="1"/>
</dbReference>
<sequence length="474" mass="53031">DDTRIVHVPAVKDVPAHRPLGVFPYLEQLYSSSDYYEETSELKDDLDLNGHIEQNCEGNGQCTRQSIFPINSDLPVADLSLKQNEISPLSNTKLDSPNIHWRVANDQQFKKNGDEEREPFINSAIMSNEEKEKKKNVKIQFYDDNEGEGCSNNTVNQCNNENADWDKHGKIQLHTGAGYCLFTEILFPGTINMKKVKFNSRMELDWLSNWKIVQTAWKQLGVEKVVAVEKLIKGKFQDNFEFLQWFKKFFDANYDGHEFDPVEMRFNEELPKENKLKATALLRQPQPAKTGGPSRVPPPQRVGSNVSMNSNSGCGASSKKSSPTSLSTSTKKSAMASTTGRRAAPAVNTPAPRPAPTGQVTQNKAPPPVVDLQLMEDLKIKDQQLDELRGQLAETDEVICGLEKERDFYFAKLRKIEVLCQDTEETGTLPTNDVLMILYETEEGFAPPEELEAGEANGGLSGGEDNHNGLHNVP</sequence>
<proteinExistence type="inferred from homology"/>
<feature type="compositionally biased region" description="Low complexity" evidence="10">
    <location>
        <begin position="302"/>
        <end position="339"/>
    </location>
</feature>
<evidence type="ECO:0000256" key="8">
    <source>
        <dbReference type="ARBA" id="ARBA00023306"/>
    </source>
</evidence>
<dbReference type="InterPro" id="IPR001715">
    <property type="entry name" value="CH_dom"/>
</dbReference>
<dbReference type="GO" id="GO:0008017">
    <property type="term" value="F:microtubule binding"/>
    <property type="evidence" value="ECO:0007669"/>
    <property type="project" value="InterPro"/>
</dbReference>
<dbReference type="WBParaSite" id="scaffold1047_cov391.g2321">
    <property type="protein sequence ID" value="scaffold1047_cov391.g2321"/>
    <property type="gene ID" value="scaffold1047_cov391.g2321"/>
</dbReference>
<keyword evidence="7" id="KW-0206">Cytoskeleton</keyword>
<name>A0A915LCS0_MELJA</name>
<dbReference type="PANTHER" id="PTHR10623">
    <property type="entry name" value="MICROTUBULE-ASSOCIATED PROTEIN RP/EB FAMILY MEMBER"/>
    <property type="match status" value="1"/>
</dbReference>
<comment type="subcellular location">
    <subcellularLocation>
        <location evidence="1">Cytoplasm</location>
        <location evidence="1">Cytoskeleton</location>
    </subcellularLocation>
</comment>
<evidence type="ECO:0000256" key="2">
    <source>
        <dbReference type="ARBA" id="ARBA00010729"/>
    </source>
</evidence>
<keyword evidence="8" id="KW-0131">Cell cycle</keyword>
<dbReference type="GO" id="GO:0005874">
    <property type="term" value="C:microtubule"/>
    <property type="evidence" value="ECO:0007669"/>
    <property type="project" value="UniProtKB-KW"/>
</dbReference>
<evidence type="ECO:0000259" key="11">
    <source>
        <dbReference type="PROSITE" id="PS51230"/>
    </source>
</evidence>
<evidence type="ECO:0000256" key="5">
    <source>
        <dbReference type="ARBA" id="ARBA00022701"/>
    </source>
</evidence>
<dbReference type="Pfam" id="PF03271">
    <property type="entry name" value="EB1"/>
    <property type="match status" value="1"/>
</dbReference>
<evidence type="ECO:0000313" key="13">
    <source>
        <dbReference type="WBParaSite" id="scaffold1047_cov391.g2321"/>
    </source>
</evidence>
<feature type="domain" description="EB1 C-terminal" evidence="11">
    <location>
        <begin position="377"/>
        <end position="447"/>
    </location>
</feature>
<dbReference type="SUPFAM" id="SSF140612">
    <property type="entry name" value="EB1 dimerisation domain-like"/>
    <property type="match status" value="1"/>
</dbReference>
<dbReference type="PROSITE" id="PS51230">
    <property type="entry name" value="EB1_C"/>
    <property type="match status" value="1"/>
</dbReference>
<dbReference type="InterPro" id="IPR004953">
    <property type="entry name" value="EB1_C"/>
</dbReference>
<dbReference type="AlphaFoldDB" id="A0A915LCS0"/>
<evidence type="ECO:0000256" key="1">
    <source>
        <dbReference type="ARBA" id="ARBA00004245"/>
    </source>
</evidence>
<dbReference type="SUPFAM" id="SSF47576">
    <property type="entry name" value="Calponin-homology domain, CH-domain"/>
    <property type="match status" value="1"/>
</dbReference>
<dbReference type="InterPro" id="IPR036133">
    <property type="entry name" value="EB1_C_sf"/>
</dbReference>
<evidence type="ECO:0000313" key="12">
    <source>
        <dbReference type="Proteomes" id="UP000887561"/>
    </source>
</evidence>
<organism evidence="12 13">
    <name type="scientific">Meloidogyne javanica</name>
    <name type="common">Root-knot nematode worm</name>
    <dbReference type="NCBI Taxonomy" id="6303"/>
    <lineage>
        <taxon>Eukaryota</taxon>
        <taxon>Metazoa</taxon>
        <taxon>Ecdysozoa</taxon>
        <taxon>Nematoda</taxon>
        <taxon>Chromadorea</taxon>
        <taxon>Rhabditida</taxon>
        <taxon>Tylenchina</taxon>
        <taxon>Tylenchomorpha</taxon>
        <taxon>Tylenchoidea</taxon>
        <taxon>Meloidogynidae</taxon>
        <taxon>Meloidogyninae</taxon>
        <taxon>Meloidogyne</taxon>
        <taxon>Meloidogyne incognita group</taxon>
    </lineage>
</organism>
<keyword evidence="12" id="KW-1185">Reference proteome</keyword>
<keyword evidence="6" id="KW-0498">Mitosis</keyword>
<comment type="similarity">
    <text evidence="2">Belongs to the MAPRE family.</text>
</comment>
<keyword evidence="5 9" id="KW-0493">Microtubule</keyword>
<dbReference type="InterPro" id="IPR036872">
    <property type="entry name" value="CH_dom_sf"/>
</dbReference>
<protein>
    <submittedName>
        <fullName evidence="13">EB1 C-terminal domain-containing protein</fullName>
    </submittedName>
</protein>
<dbReference type="GO" id="GO:0051301">
    <property type="term" value="P:cell division"/>
    <property type="evidence" value="ECO:0007669"/>
    <property type="project" value="UniProtKB-KW"/>
</dbReference>
<dbReference type="Proteomes" id="UP000887561">
    <property type="component" value="Unplaced"/>
</dbReference>
<feature type="region of interest" description="Disordered" evidence="10">
    <location>
        <begin position="283"/>
        <end position="366"/>
    </location>
</feature>
<evidence type="ECO:0000256" key="10">
    <source>
        <dbReference type="SAM" id="MobiDB-lite"/>
    </source>
</evidence>
<evidence type="ECO:0000256" key="7">
    <source>
        <dbReference type="ARBA" id="ARBA00023212"/>
    </source>
</evidence>
<accession>A0A915LCS0</accession>
<keyword evidence="3" id="KW-0963">Cytoplasm</keyword>
<evidence type="ECO:0000256" key="9">
    <source>
        <dbReference type="PROSITE-ProRule" id="PRU00576"/>
    </source>
</evidence>
<evidence type="ECO:0000256" key="3">
    <source>
        <dbReference type="ARBA" id="ARBA00022490"/>
    </source>
</evidence>
<evidence type="ECO:0000256" key="4">
    <source>
        <dbReference type="ARBA" id="ARBA00022618"/>
    </source>
</evidence>
<dbReference type="Gene3D" id="1.20.5.1430">
    <property type="match status" value="1"/>
</dbReference>
<reference evidence="13" key="1">
    <citation type="submission" date="2022-11" db="UniProtKB">
        <authorList>
            <consortium name="WormBaseParasite"/>
        </authorList>
    </citation>
    <scope>IDENTIFICATION</scope>
</reference>
<evidence type="ECO:0000256" key="6">
    <source>
        <dbReference type="ARBA" id="ARBA00022776"/>
    </source>
</evidence>
<feature type="region of interest" description="Disordered" evidence="10">
    <location>
        <begin position="446"/>
        <end position="474"/>
    </location>
</feature>
<dbReference type="FunFam" id="1.20.5.1430:FF:000005">
    <property type="entry name" value="Eb1, isoform E"/>
    <property type="match status" value="1"/>
</dbReference>
<dbReference type="InterPro" id="IPR027328">
    <property type="entry name" value="MAPRE"/>
</dbReference>
<keyword evidence="4" id="KW-0132">Cell division</keyword>